<evidence type="ECO:0000256" key="1">
    <source>
        <dbReference type="SAM" id="MobiDB-lite"/>
    </source>
</evidence>
<dbReference type="Proteomes" id="UP000053825">
    <property type="component" value="Unassembled WGS sequence"/>
</dbReference>
<feature type="region of interest" description="Disordered" evidence="1">
    <location>
        <begin position="214"/>
        <end position="244"/>
    </location>
</feature>
<dbReference type="AlphaFoldDB" id="A0A0L7QZU1"/>
<feature type="compositionally biased region" description="Basic and acidic residues" evidence="1">
    <location>
        <begin position="232"/>
        <end position="243"/>
    </location>
</feature>
<gene>
    <name evidence="2" type="ORF">WH47_02393</name>
</gene>
<protein>
    <submittedName>
        <fullName evidence="2">Uncharacterized protein</fullName>
    </submittedName>
</protein>
<evidence type="ECO:0000313" key="3">
    <source>
        <dbReference type="Proteomes" id="UP000053825"/>
    </source>
</evidence>
<organism evidence="2 3">
    <name type="scientific">Habropoda laboriosa</name>
    <dbReference type="NCBI Taxonomy" id="597456"/>
    <lineage>
        <taxon>Eukaryota</taxon>
        <taxon>Metazoa</taxon>
        <taxon>Ecdysozoa</taxon>
        <taxon>Arthropoda</taxon>
        <taxon>Hexapoda</taxon>
        <taxon>Insecta</taxon>
        <taxon>Pterygota</taxon>
        <taxon>Neoptera</taxon>
        <taxon>Endopterygota</taxon>
        <taxon>Hymenoptera</taxon>
        <taxon>Apocrita</taxon>
        <taxon>Aculeata</taxon>
        <taxon>Apoidea</taxon>
        <taxon>Anthophila</taxon>
        <taxon>Apidae</taxon>
        <taxon>Habropoda</taxon>
    </lineage>
</organism>
<dbReference type="EMBL" id="KQ414673">
    <property type="protein sequence ID" value="KOC64139.1"/>
    <property type="molecule type" value="Genomic_DNA"/>
</dbReference>
<proteinExistence type="predicted"/>
<sequence length="756" mass="88420">MRTLWKSTPKENCNQQNLLPFTFLKSIIARCSKKLRSNYSTVQKTDCILLRYENDELSETTLYDYQHLKSSRIKLSEDHCPHNNIIEEERCYCNNSIAVNKKNDRKSICRISRSAEYPLKEENNSRSNVCNNKIYRSKKNASIQTSNKCKFRNKISKRSDENDQKENVGYISTNVSSSKDIETIFTAKHVDFNNETSKMNLEFFDTEYVKEMAARKQKSKKHDKKSKKHDAKHSSRDRTRVSTKESVSYFGDRVKVSVENGRKKSVKNKNTETTELKTIYRKFNKSKNKSTMLTEDENYEFQRASLTDKSKFITHNDIRFLDDKGYLEGKENIVINSKKCSTNTSWESQNYQVEDKTSELMILGNVKKRLEEDYDDYFSLNDVDLENDFFIDSVDPVTEGLQLEKRMVSYRVLINHFSPDVQDDPEDSSFTLIRGSSRKQQEKKQDLINQSIRTNLTCTSSICFSNSHLSQAQSSYHTSFKDQECSPTSSMEYCTARNDSLPKLHSSCSNSFNTLFRNYSMDTSERRECFSNDEKSKMDLEYFDTRYTREMAKRKQNKNSNYFEDEEEMFQDSRDLETLVNSYRVCCYQRNSKAKFSNSPESVIRSTSKFSNSSKFVDKSTSRCLNSAKLITKSLDSGILTDCSRNHFCVTPDERFYGKGEEEDEKCCLRKMDLLPTYDFNTDSSYSDDSLNRRVDVAVKKFTENLILSERRARSKLKRMENPVRSRQERKRRKNSRQVCVKIINTAVRIEEANVI</sequence>
<evidence type="ECO:0000313" key="2">
    <source>
        <dbReference type="EMBL" id="KOC64139.1"/>
    </source>
</evidence>
<accession>A0A0L7QZU1</accession>
<keyword evidence="3" id="KW-1185">Reference proteome</keyword>
<reference evidence="2 3" key="1">
    <citation type="submission" date="2015-07" db="EMBL/GenBank/DDBJ databases">
        <title>The genome of Habropoda laboriosa.</title>
        <authorList>
            <person name="Pan H."/>
            <person name="Kapheim K."/>
        </authorList>
    </citation>
    <scope>NUCLEOTIDE SEQUENCE [LARGE SCALE GENOMIC DNA]</scope>
    <source>
        <strain evidence="2">0110345459</strain>
    </source>
</reference>
<feature type="compositionally biased region" description="Basic residues" evidence="1">
    <location>
        <begin position="215"/>
        <end position="231"/>
    </location>
</feature>
<name>A0A0L7QZU1_9HYME</name>